<comment type="caution">
    <text evidence="1">The sequence shown here is derived from an EMBL/GenBank/DDBJ whole genome shotgun (WGS) entry which is preliminary data.</text>
</comment>
<proteinExistence type="predicted"/>
<dbReference type="EMBL" id="BARV01008085">
    <property type="protein sequence ID" value="GAI16229.1"/>
    <property type="molecule type" value="Genomic_DNA"/>
</dbReference>
<dbReference type="AlphaFoldDB" id="X1NC34"/>
<sequence length="67" mass="7624">MDRMLKRVILTNRQEGIKPDMQGNEEAVNSFTLYLINQLWRKVQSGGRRGDTASHISINGLIALRVL</sequence>
<evidence type="ECO:0000313" key="1">
    <source>
        <dbReference type="EMBL" id="GAI16229.1"/>
    </source>
</evidence>
<protein>
    <submittedName>
        <fullName evidence="1">Uncharacterized protein</fullName>
    </submittedName>
</protein>
<name>X1NC34_9ZZZZ</name>
<organism evidence="1">
    <name type="scientific">marine sediment metagenome</name>
    <dbReference type="NCBI Taxonomy" id="412755"/>
    <lineage>
        <taxon>unclassified sequences</taxon>
        <taxon>metagenomes</taxon>
        <taxon>ecological metagenomes</taxon>
    </lineage>
</organism>
<reference evidence="1" key="1">
    <citation type="journal article" date="2014" name="Front. Microbiol.">
        <title>High frequency of phylogenetically diverse reductive dehalogenase-homologous genes in deep subseafloor sedimentary metagenomes.</title>
        <authorList>
            <person name="Kawai M."/>
            <person name="Futagami T."/>
            <person name="Toyoda A."/>
            <person name="Takaki Y."/>
            <person name="Nishi S."/>
            <person name="Hori S."/>
            <person name="Arai W."/>
            <person name="Tsubouchi T."/>
            <person name="Morono Y."/>
            <person name="Uchiyama I."/>
            <person name="Ito T."/>
            <person name="Fujiyama A."/>
            <person name="Inagaki F."/>
            <person name="Takami H."/>
        </authorList>
    </citation>
    <scope>NUCLEOTIDE SEQUENCE</scope>
    <source>
        <strain evidence="1">Expedition CK06-06</strain>
    </source>
</reference>
<gene>
    <name evidence="1" type="ORF">S06H3_16349</name>
</gene>
<accession>X1NC34</accession>